<evidence type="ECO:0000313" key="3">
    <source>
        <dbReference type="WBParaSite" id="L893_g32241.t1"/>
    </source>
</evidence>
<evidence type="ECO:0000259" key="1">
    <source>
        <dbReference type="PROSITE" id="PS51204"/>
    </source>
</evidence>
<reference evidence="3" key="1">
    <citation type="submission" date="2016-11" db="UniProtKB">
        <authorList>
            <consortium name="WormBaseParasite"/>
        </authorList>
    </citation>
    <scope>IDENTIFICATION</scope>
</reference>
<dbReference type="PROSITE" id="PS51204">
    <property type="entry name" value="HSA"/>
    <property type="match status" value="1"/>
</dbReference>
<dbReference type="InterPro" id="IPR014012">
    <property type="entry name" value="HSA_dom"/>
</dbReference>
<dbReference type="Proteomes" id="UP000095287">
    <property type="component" value="Unplaced"/>
</dbReference>
<accession>A0A1I8A2J4</accession>
<proteinExistence type="predicted"/>
<dbReference type="Pfam" id="PF07529">
    <property type="entry name" value="HSA"/>
    <property type="match status" value="1"/>
</dbReference>
<dbReference type="AlphaFoldDB" id="A0A1I8A2J4"/>
<dbReference type="SMART" id="SM00573">
    <property type="entry name" value="HSA"/>
    <property type="match status" value="1"/>
</dbReference>
<sequence length="79" mass="9658">MELLQAIIQQGKEFKEFHRNNQIKNSKLRKAVVTYHANSERERQKTEQKNEKLRMMKLIQEDEEGYRQLLDEKKDQRLV</sequence>
<name>A0A1I8A2J4_9BILA</name>
<evidence type="ECO:0000313" key="2">
    <source>
        <dbReference type="Proteomes" id="UP000095287"/>
    </source>
</evidence>
<dbReference type="Gene3D" id="1.20.5.170">
    <property type="match status" value="1"/>
</dbReference>
<protein>
    <submittedName>
        <fullName evidence="3">HSA domain-containing protein</fullName>
    </submittedName>
</protein>
<dbReference type="WBParaSite" id="L893_g32241.t1">
    <property type="protein sequence ID" value="L893_g32241.t1"/>
    <property type="gene ID" value="L893_g32241"/>
</dbReference>
<organism evidence="2 3">
    <name type="scientific">Steinernema glaseri</name>
    <dbReference type="NCBI Taxonomy" id="37863"/>
    <lineage>
        <taxon>Eukaryota</taxon>
        <taxon>Metazoa</taxon>
        <taxon>Ecdysozoa</taxon>
        <taxon>Nematoda</taxon>
        <taxon>Chromadorea</taxon>
        <taxon>Rhabditida</taxon>
        <taxon>Tylenchina</taxon>
        <taxon>Panagrolaimomorpha</taxon>
        <taxon>Strongyloidoidea</taxon>
        <taxon>Steinernematidae</taxon>
        <taxon>Steinernema</taxon>
    </lineage>
</organism>
<keyword evidence="2" id="KW-1185">Reference proteome</keyword>
<feature type="domain" description="HSA" evidence="1">
    <location>
        <begin position="1"/>
        <end position="60"/>
    </location>
</feature>